<dbReference type="InterPro" id="IPR036397">
    <property type="entry name" value="RNaseH_sf"/>
</dbReference>
<dbReference type="InterPro" id="IPR002156">
    <property type="entry name" value="RNaseH_domain"/>
</dbReference>
<organism evidence="2 3">
    <name type="scientific">Candidatus Buchananbacteria bacterium CG10_big_fil_rev_8_21_14_0_10_42_9</name>
    <dbReference type="NCBI Taxonomy" id="1974526"/>
    <lineage>
        <taxon>Bacteria</taxon>
        <taxon>Candidatus Buchananiibacteriota</taxon>
    </lineage>
</organism>
<comment type="caution">
    <text evidence="2">The sequence shown here is derived from an EMBL/GenBank/DDBJ whole genome shotgun (WGS) entry which is preliminary data.</text>
</comment>
<evidence type="ECO:0000313" key="2">
    <source>
        <dbReference type="EMBL" id="PIS05449.1"/>
    </source>
</evidence>
<dbReference type="PANTHER" id="PTHR46387">
    <property type="entry name" value="POLYNUCLEOTIDYL TRANSFERASE, RIBONUCLEASE H-LIKE SUPERFAMILY PROTEIN"/>
    <property type="match status" value="1"/>
</dbReference>
<dbReference type="PROSITE" id="PS50879">
    <property type="entry name" value="RNASE_H_1"/>
    <property type="match status" value="1"/>
</dbReference>
<dbReference type="EMBL" id="PEZZ01000006">
    <property type="protein sequence ID" value="PIS05449.1"/>
    <property type="molecule type" value="Genomic_DNA"/>
</dbReference>
<dbReference type="InterPro" id="IPR012337">
    <property type="entry name" value="RNaseH-like_sf"/>
</dbReference>
<dbReference type="SUPFAM" id="SSF53098">
    <property type="entry name" value="Ribonuclease H-like"/>
    <property type="match status" value="1"/>
</dbReference>
<accession>A0A2H0W257</accession>
<dbReference type="CDD" id="cd09279">
    <property type="entry name" value="RNase_HI_like"/>
    <property type="match status" value="1"/>
</dbReference>
<reference evidence="3" key="1">
    <citation type="submission" date="2017-09" db="EMBL/GenBank/DDBJ databases">
        <title>Depth-based differentiation of microbial function through sediment-hosted aquifers and enrichment of novel symbionts in the deep terrestrial subsurface.</title>
        <authorList>
            <person name="Probst A.J."/>
            <person name="Ladd B."/>
            <person name="Jarett J.K."/>
            <person name="Geller-Mcgrath D.E."/>
            <person name="Sieber C.M.K."/>
            <person name="Emerson J.B."/>
            <person name="Anantharaman K."/>
            <person name="Thomas B.C."/>
            <person name="Malmstrom R."/>
            <person name="Stieglmeier M."/>
            <person name="Klingl A."/>
            <person name="Woyke T."/>
            <person name="Ryan C.M."/>
            <person name="Banfield J.F."/>
        </authorList>
    </citation>
    <scope>NUCLEOTIDE SEQUENCE [LARGE SCALE GENOMIC DNA]</scope>
</reference>
<dbReference type="FunFam" id="3.30.420.10:FF:000076">
    <property type="entry name" value="RBR-type E3 ubiquitin transferase"/>
    <property type="match status" value="1"/>
</dbReference>
<dbReference type="Gene3D" id="3.30.420.10">
    <property type="entry name" value="Ribonuclease H-like superfamily/Ribonuclease H"/>
    <property type="match status" value="1"/>
</dbReference>
<dbReference type="AlphaFoldDB" id="A0A2H0W257"/>
<evidence type="ECO:0000259" key="1">
    <source>
        <dbReference type="PROSITE" id="PS50879"/>
    </source>
</evidence>
<dbReference type="Pfam" id="PF13456">
    <property type="entry name" value="RVT_3"/>
    <property type="match status" value="1"/>
</dbReference>
<dbReference type="PANTHER" id="PTHR46387:SF2">
    <property type="entry name" value="RIBONUCLEASE HI"/>
    <property type="match status" value="1"/>
</dbReference>
<dbReference type="GO" id="GO:0004523">
    <property type="term" value="F:RNA-DNA hybrid ribonuclease activity"/>
    <property type="evidence" value="ECO:0007669"/>
    <property type="project" value="InterPro"/>
</dbReference>
<gene>
    <name evidence="2" type="ORF">COT81_00945</name>
</gene>
<name>A0A2H0W257_9BACT</name>
<sequence length="132" mass="14830">MARATLFCDGGARGNPGPAGAGAVLKYNGKTYEMKEYLGEATNNQAEYRALIMGLRKAVEVGVQELDCYLDSELLVEQMNQRYKVKNQGLAVLFVRAWNLAAQLKKVTYRHVYRNQNQDADRLVNEAIDENI</sequence>
<dbReference type="Proteomes" id="UP000230935">
    <property type="component" value="Unassembled WGS sequence"/>
</dbReference>
<protein>
    <submittedName>
        <fullName evidence="2">Ribonuclease H</fullName>
    </submittedName>
</protein>
<feature type="domain" description="RNase H type-1" evidence="1">
    <location>
        <begin position="1"/>
        <end position="132"/>
    </location>
</feature>
<dbReference type="GO" id="GO:0003676">
    <property type="term" value="F:nucleic acid binding"/>
    <property type="evidence" value="ECO:0007669"/>
    <property type="project" value="InterPro"/>
</dbReference>
<proteinExistence type="predicted"/>
<evidence type="ECO:0000313" key="3">
    <source>
        <dbReference type="Proteomes" id="UP000230935"/>
    </source>
</evidence>